<protein>
    <recommendedName>
        <fullName evidence="1">RNA ligase domain-containing protein</fullName>
    </recommendedName>
</protein>
<reference evidence="2 3" key="1">
    <citation type="submission" date="2021-02" db="EMBL/GenBank/DDBJ databases">
        <title>Genome assembly of Pseudopithomyces chartarum.</title>
        <authorList>
            <person name="Jauregui R."/>
            <person name="Singh J."/>
            <person name="Voisey C."/>
        </authorList>
    </citation>
    <scope>NUCLEOTIDE SEQUENCE [LARGE SCALE GENOMIC DNA]</scope>
    <source>
        <strain evidence="2 3">AGR01</strain>
    </source>
</reference>
<proteinExistence type="predicted"/>
<name>A0AAN6M0P5_9PLEO</name>
<evidence type="ECO:0000313" key="3">
    <source>
        <dbReference type="Proteomes" id="UP001280581"/>
    </source>
</evidence>
<dbReference type="Proteomes" id="UP001280581">
    <property type="component" value="Unassembled WGS sequence"/>
</dbReference>
<evidence type="ECO:0000313" key="2">
    <source>
        <dbReference type="EMBL" id="KAK3209592.1"/>
    </source>
</evidence>
<dbReference type="Pfam" id="PF09414">
    <property type="entry name" value="RNA_ligase"/>
    <property type="match status" value="1"/>
</dbReference>
<dbReference type="SUPFAM" id="SSF56091">
    <property type="entry name" value="DNA ligase/mRNA capping enzyme, catalytic domain"/>
    <property type="match status" value="1"/>
</dbReference>
<accession>A0AAN6M0P5</accession>
<dbReference type="Gene3D" id="3.30.470.30">
    <property type="entry name" value="DNA ligase/mRNA capping enzyme"/>
    <property type="match status" value="1"/>
</dbReference>
<feature type="domain" description="RNA ligase" evidence="1">
    <location>
        <begin position="78"/>
        <end position="275"/>
    </location>
</feature>
<keyword evidence="3" id="KW-1185">Reference proteome</keyword>
<dbReference type="EMBL" id="WVTA01000005">
    <property type="protein sequence ID" value="KAK3209592.1"/>
    <property type="molecule type" value="Genomic_DNA"/>
</dbReference>
<comment type="caution">
    <text evidence="2">The sequence shown here is derived from an EMBL/GenBank/DDBJ whole genome shotgun (WGS) entry which is preliminary data.</text>
</comment>
<dbReference type="InterPro" id="IPR021122">
    <property type="entry name" value="RNA_ligase_dom_REL/Rnl2"/>
</dbReference>
<evidence type="ECO:0000259" key="1">
    <source>
        <dbReference type="Pfam" id="PF09414"/>
    </source>
</evidence>
<sequence>MSERGRSVATSGGNPHIVELDAITHSNIAISDFTIMGTRESTLYPKITTHIKDVVKALKNKLRDPNNPEQEPILGSIPIIGTVKLHGTHADIIISPSNKLTFQSRNNATLTESTDNFGFAEAMSSKQSAILHIRDRILSRWKTLNLHSTLDPTLPITIAGEWIGHKIQSHVAVSHLPRRFVIISIRINNQWVPDPPYADIEDPAHDIYNVSRGGTYHATLYPENIQRTIDDLLPLTERIAASCPFASSFGIEGEGEGLVWKLAPYASDARFWFKTKGGRFRPTFAPAPKKAAKGRAERWEVAAEVAGTWCSGERMEQGWDYLREKGVRRDRAGVGVFLKWVQVDILTEEKGYIKEHGVDVDMLKREIIGKAKGWYLERCAKVGE</sequence>
<organism evidence="2 3">
    <name type="scientific">Pseudopithomyces chartarum</name>
    <dbReference type="NCBI Taxonomy" id="1892770"/>
    <lineage>
        <taxon>Eukaryota</taxon>
        <taxon>Fungi</taxon>
        <taxon>Dikarya</taxon>
        <taxon>Ascomycota</taxon>
        <taxon>Pezizomycotina</taxon>
        <taxon>Dothideomycetes</taxon>
        <taxon>Pleosporomycetidae</taxon>
        <taxon>Pleosporales</taxon>
        <taxon>Massarineae</taxon>
        <taxon>Didymosphaeriaceae</taxon>
        <taxon>Pseudopithomyces</taxon>
    </lineage>
</organism>
<gene>
    <name evidence="2" type="ORF">GRF29_44g76776</name>
</gene>
<dbReference type="AlphaFoldDB" id="A0AAN6M0P5"/>